<keyword evidence="2" id="KW-1185">Reference proteome</keyword>
<dbReference type="AlphaFoldDB" id="A0A2N0TXV4"/>
<organism evidence="1 2">
    <name type="scientific">Salegentibacter salinarum</name>
    <dbReference type="NCBI Taxonomy" id="447422"/>
    <lineage>
        <taxon>Bacteria</taxon>
        <taxon>Pseudomonadati</taxon>
        <taxon>Bacteroidota</taxon>
        <taxon>Flavobacteriia</taxon>
        <taxon>Flavobacteriales</taxon>
        <taxon>Flavobacteriaceae</taxon>
        <taxon>Salegentibacter</taxon>
    </lineage>
</organism>
<dbReference type="EMBL" id="LKTS01000012">
    <property type="protein sequence ID" value="PKD19577.1"/>
    <property type="molecule type" value="Genomic_DNA"/>
</dbReference>
<proteinExistence type="predicted"/>
<dbReference type="Proteomes" id="UP000232673">
    <property type="component" value="Unassembled WGS sequence"/>
</dbReference>
<sequence length="66" mass="7529">MFCIPRKNTPFHKPIRLLINFNHFEFSFSLIKSNLKIDPGAPIIQSKREGESGMVPIEFTAIKILG</sequence>
<evidence type="ECO:0000313" key="1">
    <source>
        <dbReference type="EMBL" id="PKD19577.1"/>
    </source>
</evidence>
<protein>
    <submittedName>
        <fullName evidence="1">Uncharacterized protein</fullName>
    </submittedName>
</protein>
<comment type="caution">
    <text evidence="1">The sequence shown here is derived from an EMBL/GenBank/DDBJ whole genome shotgun (WGS) entry which is preliminary data.</text>
</comment>
<accession>A0A2N0TXV4</accession>
<name>A0A2N0TXV4_9FLAO</name>
<reference evidence="1 2" key="1">
    <citation type="submission" date="2015-10" db="EMBL/GenBank/DDBJ databases">
        <title>Draft genome sequence of Salegentibacter salinarum KCTC 12975.</title>
        <authorList>
            <person name="Lin W."/>
            <person name="Zheng Q."/>
        </authorList>
    </citation>
    <scope>NUCLEOTIDE SEQUENCE [LARGE SCALE GENOMIC DNA]</scope>
    <source>
        <strain evidence="1 2">KCTC 12975</strain>
    </source>
</reference>
<evidence type="ECO:0000313" key="2">
    <source>
        <dbReference type="Proteomes" id="UP000232673"/>
    </source>
</evidence>
<gene>
    <name evidence="1" type="ORF">APR41_02940</name>
</gene>